<dbReference type="PRINTS" id="PR00103">
    <property type="entry name" value="CAMPKINASE"/>
</dbReference>
<keyword evidence="6 8" id="KW-0547">Nucleotide-binding</keyword>
<evidence type="ECO:0000256" key="8">
    <source>
        <dbReference type="PIRNR" id="PIRNR000548"/>
    </source>
</evidence>
<accession>A0A6A4IPV9</accession>
<keyword evidence="5" id="KW-0677">Repeat</keyword>
<feature type="binding site" evidence="9">
    <location>
        <position position="408"/>
    </location>
    <ligand>
        <name>3',5'-cyclic AMP</name>
        <dbReference type="ChEBI" id="CHEBI:58165"/>
        <label>2</label>
    </ligand>
</feature>
<dbReference type="CDD" id="cd00038">
    <property type="entry name" value="CAP_ED"/>
    <property type="match status" value="2"/>
</dbReference>
<evidence type="ECO:0000256" key="7">
    <source>
        <dbReference type="ARBA" id="ARBA00023149"/>
    </source>
</evidence>
<dbReference type="Pfam" id="PF02197">
    <property type="entry name" value="RIIa"/>
    <property type="match status" value="1"/>
</dbReference>
<dbReference type="PROSITE" id="PS00889">
    <property type="entry name" value="CNMP_BINDING_2"/>
    <property type="match status" value="2"/>
</dbReference>
<dbReference type="GO" id="GO:0005634">
    <property type="term" value="C:nucleus"/>
    <property type="evidence" value="ECO:0007669"/>
    <property type="project" value="TreeGrafter"/>
</dbReference>
<dbReference type="PIRSF" id="PIRSF000548">
    <property type="entry name" value="PK_regulatory"/>
    <property type="match status" value="1"/>
</dbReference>
<dbReference type="InterPro" id="IPR012198">
    <property type="entry name" value="cAMP_dep_PK_reg_su"/>
</dbReference>
<dbReference type="GO" id="GO:0005829">
    <property type="term" value="C:cytosol"/>
    <property type="evidence" value="ECO:0007669"/>
    <property type="project" value="TreeGrafter"/>
</dbReference>
<evidence type="ECO:0000256" key="5">
    <source>
        <dbReference type="ARBA" id="ARBA00022737"/>
    </source>
</evidence>
<dbReference type="GO" id="GO:0033554">
    <property type="term" value="P:cellular response to stress"/>
    <property type="evidence" value="ECO:0007669"/>
    <property type="project" value="UniProtKB-ARBA"/>
</dbReference>
<dbReference type="InterPro" id="IPR014710">
    <property type="entry name" value="RmlC-like_jellyroll"/>
</dbReference>
<dbReference type="CDD" id="cd12098">
    <property type="entry name" value="DD_R_ScPKA-like"/>
    <property type="match status" value="1"/>
</dbReference>
<organism evidence="11 12">
    <name type="scientific">Gymnopus androsaceus JB14</name>
    <dbReference type="NCBI Taxonomy" id="1447944"/>
    <lineage>
        <taxon>Eukaryota</taxon>
        <taxon>Fungi</taxon>
        <taxon>Dikarya</taxon>
        <taxon>Basidiomycota</taxon>
        <taxon>Agaricomycotina</taxon>
        <taxon>Agaricomycetes</taxon>
        <taxon>Agaricomycetidae</taxon>
        <taxon>Agaricales</taxon>
        <taxon>Marasmiineae</taxon>
        <taxon>Omphalotaceae</taxon>
        <taxon>Gymnopus</taxon>
    </lineage>
</organism>
<dbReference type="InterPro" id="IPR003117">
    <property type="entry name" value="cAMP_dep_PK_reg_su_I/II_a/b"/>
</dbReference>
<evidence type="ECO:0000256" key="6">
    <source>
        <dbReference type="ARBA" id="ARBA00022741"/>
    </source>
</evidence>
<dbReference type="InterPro" id="IPR050503">
    <property type="entry name" value="cAMP-dep_PK_reg_su-like"/>
</dbReference>
<dbReference type="GO" id="GO:0005952">
    <property type="term" value="C:cAMP-dependent protein kinase complex"/>
    <property type="evidence" value="ECO:0007669"/>
    <property type="project" value="InterPro"/>
</dbReference>
<dbReference type="InterPro" id="IPR018490">
    <property type="entry name" value="cNMP-bd_dom_sf"/>
</dbReference>
<sequence length="511" mass="55614">MNALNPGFNVLIRDLTRDFERAQAKDALQFCSNWFQARLEEQRSRARDALSGRNSHSQSRRTSMFNVGIDQDDEAIGPLEVKRGSRGSITTAFTTIPAHASPPPSVTMFTNPFSPSSIPLTPGDFLHPPNSAIFARRTSVSAESIPIEELSSTPPLPFYPKTQAQLARIKSSIQGNFIFRDLDDEQESGVLNAMQEVRVEAGEEVIKQGDVGEYFYVVENGILDCYILGNTPPATPESPVSSSSSPPPVQIHPVYGRLVASCPPGTSFGELALMYGHPRAATVLSRTASLLWAVDRITFRTIILKAAHRRRTMYESFLSSVTLLAGLSGAERSKIADALVSKVYEDGEHVVRQGEMGDTFFFVEEGEAVVTKRVPRASSATPRPGDVDDDGMEEIQVGKLVKGDYFGELSLLRLAPRAATVSAVIRSKLTPTLNINITPSSPAVDTPPTSFRPSNSHSDIFTNPFAPPSLNGGNAPQPKLKVAALDAPAFTRLLGPLREIMERRAGESYLM</sequence>
<proteinExistence type="inferred from homology"/>
<comment type="subunit">
    <text evidence="8">Tetramer, composed of 2 regulatory (R) and 2 catalytic (C) subunits. In the presence of cAMP it dissociates into 2 active monomeric C subunits and an R dimer.</text>
</comment>
<gene>
    <name evidence="11" type="ORF">BT96DRAFT_912529</name>
</gene>
<evidence type="ECO:0000256" key="2">
    <source>
        <dbReference type="ARBA" id="ARBA00020355"/>
    </source>
</evidence>
<keyword evidence="3" id="KW-0597">Phosphoprotein</keyword>
<protein>
    <recommendedName>
        <fullName evidence="2 8">cAMP-dependent protein kinase regulatory subunit</fullName>
    </recommendedName>
</protein>
<evidence type="ECO:0000313" key="12">
    <source>
        <dbReference type="Proteomes" id="UP000799118"/>
    </source>
</evidence>
<feature type="binding site" evidence="9">
    <location>
        <position position="270"/>
    </location>
    <ligand>
        <name>3',5'-cyclic AMP</name>
        <dbReference type="ChEBI" id="CHEBI:58165"/>
        <label>1</label>
    </ligand>
</feature>
<evidence type="ECO:0000259" key="10">
    <source>
        <dbReference type="PROSITE" id="PS50042"/>
    </source>
</evidence>
<evidence type="ECO:0000256" key="3">
    <source>
        <dbReference type="ARBA" id="ARBA00022553"/>
    </source>
</evidence>
<comment type="similarity">
    <text evidence="1 8">Belongs to the cAMP-dependent kinase regulatory chain family.</text>
</comment>
<dbReference type="InterPro" id="IPR000595">
    <property type="entry name" value="cNMP-bd_dom"/>
</dbReference>
<dbReference type="SMART" id="SM00100">
    <property type="entry name" value="cNMP"/>
    <property type="match status" value="2"/>
</dbReference>
<dbReference type="AlphaFoldDB" id="A0A6A4IPV9"/>
<dbReference type="OrthoDB" id="417078at2759"/>
<dbReference type="GO" id="GO:0030552">
    <property type="term" value="F:cAMP binding"/>
    <property type="evidence" value="ECO:0007669"/>
    <property type="project" value="UniProtKB-KW"/>
</dbReference>
<evidence type="ECO:0000256" key="1">
    <source>
        <dbReference type="ARBA" id="ARBA00005753"/>
    </source>
</evidence>
<dbReference type="PROSITE" id="PS00888">
    <property type="entry name" value="CNMP_BINDING_1"/>
    <property type="match status" value="2"/>
</dbReference>
<dbReference type="EMBL" id="ML769385">
    <property type="protein sequence ID" value="KAE9410315.1"/>
    <property type="molecule type" value="Genomic_DNA"/>
</dbReference>
<feature type="binding site" evidence="9">
    <location>
        <position position="417"/>
    </location>
    <ligand>
        <name>3',5'-cyclic AMP</name>
        <dbReference type="ChEBI" id="CHEBI:58165"/>
        <label>2</label>
    </ligand>
</feature>
<dbReference type="SUPFAM" id="SSF51206">
    <property type="entry name" value="cAMP-binding domain-like"/>
    <property type="match status" value="2"/>
</dbReference>
<keyword evidence="4 8" id="KW-0116">cAMP-binding</keyword>
<evidence type="ECO:0000256" key="4">
    <source>
        <dbReference type="ARBA" id="ARBA00022566"/>
    </source>
</evidence>
<name>A0A6A4IPV9_9AGAR</name>
<dbReference type="PANTHER" id="PTHR11635">
    <property type="entry name" value="CAMP-DEPENDENT PROTEIN KINASE REGULATORY CHAIN"/>
    <property type="match status" value="1"/>
</dbReference>
<feature type="binding site" evidence="9">
    <location>
        <position position="279"/>
    </location>
    <ligand>
        <name>3',5'-cyclic AMP</name>
        <dbReference type="ChEBI" id="CHEBI:58165"/>
        <label>1</label>
    </ligand>
</feature>
<evidence type="ECO:0000313" key="11">
    <source>
        <dbReference type="EMBL" id="KAE9410315.1"/>
    </source>
</evidence>
<dbReference type="SMART" id="SM00394">
    <property type="entry name" value="RIIa"/>
    <property type="match status" value="1"/>
</dbReference>
<dbReference type="Gene3D" id="2.60.120.10">
    <property type="entry name" value="Jelly Rolls"/>
    <property type="match status" value="2"/>
</dbReference>
<keyword evidence="12" id="KW-1185">Reference proteome</keyword>
<dbReference type="PANTHER" id="PTHR11635:SF152">
    <property type="entry name" value="CAMP-DEPENDENT PROTEIN KINASE TYPE I REGULATORY SUBUNIT-RELATED"/>
    <property type="match status" value="1"/>
</dbReference>
<dbReference type="GO" id="GO:0034236">
    <property type="term" value="F:protein kinase A catalytic subunit binding"/>
    <property type="evidence" value="ECO:0007669"/>
    <property type="project" value="TreeGrafter"/>
</dbReference>
<keyword evidence="7 8" id="KW-0114">cAMP</keyword>
<feature type="domain" description="Cyclic nucleotide-binding" evidence="10">
    <location>
        <begin position="323"/>
        <end position="429"/>
    </location>
</feature>
<dbReference type="FunFam" id="2.60.120.10:FF:000039">
    <property type="entry name" value="cAMP-dependent protein kinase regulatory subunit"/>
    <property type="match status" value="1"/>
</dbReference>
<dbReference type="Pfam" id="PF00027">
    <property type="entry name" value="cNMP_binding"/>
    <property type="match status" value="1"/>
</dbReference>
<evidence type="ECO:0000256" key="9">
    <source>
        <dbReference type="PIRSR" id="PIRSR000548-1"/>
    </source>
</evidence>
<dbReference type="InterPro" id="IPR018488">
    <property type="entry name" value="cNMP-bd_CS"/>
</dbReference>
<reference evidence="11" key="1">
    <citation type="journal article" date="2019" name="Environ. Microbiol.">
        <title>Fungal ecological strategies reflected in gene transcription - a case study of two litter decomposers.</title>
        <authorList>
            <person name="Barbi F."/>
            <person name="Kohler A."/>
            <person name="Barry K."/>
            <person name="Baskaran P."/>
            <person name="Daum C."/>
            <person name="Fauchery L."/>
            <person name="Ihrmark K."/>
            <person name="Kuo A."/>
            <person name="LaButti K."/>
            <person name="Lipzen A."/>
            <person name="Morin E."/>
            <person name="Grigoriev I.V."/>
            <person name="Henrissat B."/>
            <person name="Lindahl B."/>
            <person name="Martin F."/>
        </authorList>
    </citation>
    <scope>NUCLEOTIDE SEQUENCE</scope>
    <source>
        <strain evidence="11">JB14</strain>
    </source>
</reference>
<dbReference type="PROSITE" id="PS50042">
    <property type="entry name" value="CNMP_BINDING_3"/>
    <property type="match status" value="2"/>
</dbReference>
<dbReference type="Proteomes" id="UP000799118">
    <property type="component" value="Unassembled WGS sequence"/>
</dbReference>
<feature type="domain" description="Cyclic nucleotide-binding" evidence="10">
    <location>
        <begin position="178"/>
        <end position="320"/>
    </location>
</feature>
<dbReference type="GO" id="GO:0004862">
    <property type="term" value="F:cAMP-dependent protein kinase inhibitor activity"/>
    <property type="evidence" value="ECO:0007669"/>
    <property type="project" value="TreeGrafter"/>
</dbReference>